<reference evidence="10 11" key="1">
    <citation type="submission" date="2022-03" db="EMBL/GenBank/DDBJ databases">
        <title>Novel taxa within the pig intestine.</title>
        <authorList>
            <person name="Wylensek D."/>
            <person name="Bishof K."/>
            <person name="Afrizal A."/>
            <person name="Clavel T."/>
        </authorList>
    </citation>
    <scope>NUCLEOTIDE SEQUENCE [LARGE SCALE GENOMIC DNA]</scope>
    <source>
        <strain evidence="10 11">CLA-KB-P133</strain>
    </source>
</reference>
<comment type="function">
    <text evidence="8">Probably a riboflavin-binding protein that interacts with the energy-coupling factor (ECF) ABC-transporter complex.</text>
</comment>
<dbReference type="RefSeq" id="WP_370595723.1">
    <property type="nucleotide sequence ID" value="NZ_JALBUR010000006.1"/>
</dbReference>
<dbReference type="PIRSF" id="PIRSF037778">
    <property type="entry name" value="UCP037778_transp_RibU"/>
    <property type="match status" value="1"/>
</dbReference>
<feature type="transmembrane region" description="Helical" evidence="9">
    <location>
        <begin position="170"/>
        <end position="201"/>
    </location>
</feature>
<evidence type="ECO:0000313" key="11">
    <source>
        <dbReference type="Proteomes" id="UP001286174"/>
    </source>
</evidence>
<feature type="transmembrane region" description="Helical" evidence="9">
    <location>
        <begin position="23"/>
        <end position="45"/>
    </location>
</feature>
<keyword evidence="5 9" id="KW-0812">Transmembrane</keyword>
<evidence type="ECO:0000256" key="4">
    <source>
        <dbReference type="ARBA" id="ARBA00022475"/>
    </source>
</evidence>
<proteinExistence type="inferred from homology"/>
<dbReference type="PANTHER" id="PTHR38438:SF1">
    <property type="entry name" value="RIBOFLAVIN TRANSPORTER RIBU"/>
    <property type="match status" value="1"/>
</dbReference>
<sequence length="210" mass="22145">MSVSKTSISEKASARSVLTTKNIAKIAILSAIATVLMLFEFPLPFAPSFYKFDFSEIAVLLGAFAMGPVAGALIEAVKIVLNLLFNGTITMGVGELANFLIGSALCIPAAIIYKRHKTKKNAIIGMAVGTVCMAVAGAVLNYFVLIPAYVTLANFPLDAILQMGAAVNPAINSLGTLIIFSVVPFNLFKGAVISVITGVLYKHVSPLLHR</sequence>
<keyword evidence="7 8" id="KW-0472">Membrane</keyword>
<evidence type="ECO:0000256" key="6">
    <source>
        <dbReference type="ARBA" id="ARBA00022989"/>
    </source>
</evidence>
<dbReference type="Pfam" id="PF12822">
    <property type="entry name" value="ECF_trnsprt"/>
    <property type="match status" value="1"/>
</dbReference>
<gene>
    <name evidence="10" type="ORF">MOZ60_03905</name>
</gene>
<name>A0AB35U7H0_9FIRM</name>
<evidence type="ECO:0000256" key="8">
    <source>
        <dbReference type="PIRNR" id="PIRNR037778"/>
    </source>
</evidence>
<feature type="transmembrane region" description="Helical" evidence="9">
    <location>
        <begin position="57"/>
        <end position="84"/>
    </location>
</feature>
<comment type="caution">
    <text evidence="10">The sequence shown here is derived from an EMBL/GenBank/DDBJ whole genome shotgun (WGS) entry which is preliminary data.</text>
</comment>
<dbReference type="InterPro" id="IPR025720">
    <property type="entry name" value="RibU"/>
</dbReference>
<dbReference type="GO" id="GO:0005886">
    <property type="term" value="C:plasma membrane"/>
    <property type="evidence" value="ECO:0007669"/>
    <property type="project" value="UniProtKB-SubCell"/>
</dbReference>
<feature type="transmembrane region" description="Helical" evidence="9">
    <location>
        <begin position="96"/>
        <end position="113"/>
    </location>
</feature>
<evidence type="ECO:0000256" key="2">
    <source>
        <dbReference type="ARBA" id="ARBA00005540"/>
    </source>
</evidence>
<evidence type="ECO:0000256" key="7">
    <source>
        <dbReference type="ARBA" id="ARBA00023136"/>
    </source>
</evidence>
<comment type="subcellular location">
    <subcellularLocation>
        <location evidence="1">Cell membrane</location>
        <topology evidence="1">Multi-pass membrane protein</topology>
    </subcellularLocation>
</comment>
<comment type="similarity">
    <text evidence="2 8">Belongs to the prokaryotic riboflavin transporter (P-RFT) (TC 2.A.87) family.</text>
</comment>
<protein>
    <recommendedName>
        <fullName evidence="8">Riboflavin transporter</fullName>
    </recommendedName>
</protein>
<keyword evidence="11" id="KW-1185">Reference proteome</keyword>
<evidence type="ECO:0000313" key="10">
    <source>
        <dbReference type="EMBL" id="MDX8419235.1"/>
    </source>
</evidence>
<evidence type="ECO:0000256" key="1">
    <source>
        <dbReference type="ARBA" id="ARBA00004651"/>
    </source>
</evidence>
<keyword evidence="3 8" id="KW-0813">Transport</keyword>
<dbReference type="PANTHER" id="PTHR38438">
    <property type="entry name" value="RIBOFLAVIN TRANSPORTER RIBU"/>
    <property type="match status" value="1"/>
</dbReference>
<dbReference type="AlphaFoldDB" id="A0AB35U7H0"/>
<dbReference type="EMBL" id="JALBUR010000006">
    <property type="protein sequence ID" value="MDX8419235.1"/>
    <property type="molecule type" value="Genomic_DNA"/>
</dbReference>
<evidence type="ECO:0000256" key="3">
    <source>
        <dbReference type="ARBA" id="ARBA00022448"/>
    </source>
</evidence>
<dbReference type="Gene3D" id="1.10.1760.20">
    <property type="match status" value="1"/>
</dbReference>
<dbReference type="Proteomes" id="UP001286174">
    <property type="component" value="Unassembled WGS sequence"/>
</dbReference>
<dbReference type="InterPro" id="IPR024529">
    <property type="entry name" value="ECF_trnsprt_substrate-spec"/>
</dbReference>
<dbReference type="GO" id="GO:0032217">
    <property type="term" value="F:riboflavin transmembrane transporter activity"/>
    <property type="evidence" value="ECO:0007669"/>
    <property type="project" value="UniProtKB-UniRule"/>
</dbReference>
<keyword evidence="4 8" id="KW-1003">Cell membrane</keyword>
<keyword evidence="6 9" id="KW-1133">Transmembrane helix</keyword>
<feature type="transmembrane region" description="Helical" evidence="9">
    <location>
        <begin position="125"/>
        <end position="150"/>
    </location>
</feature>
<accession>A0AB35U7H0</accession>
<evidence type="ECO:0000256" key="5">
    <source>
        <dbReference type="ARBA" id="ARBA00022692"/>
    </source>
</evidence>
<organism evidence="10 11">
    <name type="scientific">Grylomicrobium aquisgranensis</name>
    <dbReference type="NCBI Taxonomy" id="2926318"/>
    <lineage>
        <taxon>Bacteria</taxon>
        <taxon>Bacillati</taxon>
        <taxon>Bacillota</taxon>
        <taxon>Erysipelotrichia</taxon>
        <taxon>Erysipelotrichales</taxon>
        <taxon>Erysipelotrichaceae</taxon>
        <taxon>Grylomicrobium</taxon>
    </lineage>
</organism>
<evidence type="ECO:0000256" key="9">
    <source>
        <dbReference type="SAM" id="Phobius"/>
    </source>
</evidence>